<dbReference type="GO" id="GO:0005789">
    <property type="term" value="C:endoplasmic reticulum membrane"/>
    <property type="evidence" value="ECO:0007669"/>
    <property type="project" value="UniProtKB-SubCell"/>
</dbReference>
<evidence type="ECO:0000256" key="12">
    <source>
        <dbReference type="ARBA" id="ARBA00023033"/>
    </source>
</evidence>
<evidence type="ECO:0000313" key="17">
    <source>
        <dbReference type="Proteomes" id="UP000594454"/>
    </source>
</evidence>
<sequence length="496" mass="56977">MFLLVVLAGALTVVYLLTLWLKDWYSFWKKMDAPYEEPDLFYGNLTSVAKKMDHLGGSMQKIYEKFKGRAPFVGIYMFLKPAALLVDLELVKNVLIKDFNYFHDRGVFYNEKDDPISAHLFALQGPKWKLLRNKLSPTFTSGKMKMMFPTIVDIAKRFEATIDEVAERDADLDIKKLMARFTVEVIGVCAFGLDCNSVADENSEFYRVGLSVFSNPRHSFPVDLLMIAYRELARKIGCKRFRDEVSDFYTRVVKSTVSFRTANDVHRHDFMELLIDLYQRQDDNKITFNELLAQAFVFFIAGFETSSTTLQFCFYELAANPDIQTKARNHINEVLERHGGDLTYEAMMDMKYLDQIINETLRLYPPVMSLFRETDKDYPVPGTNFILKKGVTVLIPAFAIQRDPDVYPNPLKFDPDHFSEENMKGRTPVAFLPFGEGPRICIGARFGMMQVRVALITALRKYKYSLSPKTKSPLELSKNAFITSPVGGIWLNVESL</sequence>
<dbReference type="InParanoid" id="A0A7R8UN86"/>
<protein>
    <recommendedName>
        <fullName evidence="18">Cytochrome P450</fullName>
    </recommendedName>
</protein>
<dbReference type="FunCoup" id="A0A7R8UN86">
    <property type="interactions" value="41"/>
</dbReference>
<dbReference type="InterPro" id="IPR017972">
    <property type="entry name" value="Cyt_P450_CS"/>
</dbReference>
<evidence type="ECO:0000256" key="3">
    <source>
        <dbReference type="ARBA" id="ARBA00004174"/>
    </source>
</evidence>
<dbReference type="GO" id="GO:0020037">
    <property type="term" value="F:heme binding"/>
    <property type="evidence" value="ECO:0007669"/>
    <property type="project" value="InterPro"/>
</dbReference>
<keyword evidence="6 14" id="KW-0349">Heme</keyword>
<evidence type="ECO:0000313" key="16">
    <source>
        <dbReference type="EMBL" id="CAD7083734.1"/>
    </source>
</evidence>
<evidence type="ECO:0000256" key="13">
    <source>
        <dbReference type="ARBA" id="ARBA00023136"/>
    </source>
</evidence>
<evidence type="ECO:0008006" key="18">
    <source>
        <dbReference type="Google" id="ProtNLM"/>
    </source>
</evidence>
<evidence type="ECO:0000256" key="7">
    <source>
        <dbReference type="ARBA" id="ARBA00022723"/>
    </source>
</evidence>
<dbReference type="EMBL" id="LR899011">
    <property type="protein sequence ID" value="CAD7083734.1"/>
    <property type="molecule type" value="Genomic_DNA"/>
</dbReference>
<dbReference type="PRINTS" id="PR00385">
    <property type="entry name" value="P450"/>
</dbReference>
<dbReference type="PANTHER" id="PTHR24292">
    <property type="entry name" value="CYTOCHROME P450"/>
    <property type="match status" value="1"/>
</dbReference>
<comment type="function">
    <text evidence="2">May be involved in the metabolism of insect hormones and in the breakdown of synthetic insecticides.</text>
</comment>
<dbReference type="GO" id="GO:0004497">
    <property type="term" value="F:monooxygenase activity"/>
    <property type="evidence" value="ECO:0007669"/>
    <property type="project" value="UniProtKB-KW"/>
</dbReference>
<dbReference type="Pfam" id="PF00067">
    <property type="entry name" value="p450"/>
    <property type="match status" value="1"/>
</dbReference>
<reference evidence="16 17" key="1">
    <citation type="submission" date="2020-11" db="EMBL/GenBank/DDBJ databases">
        <authorList>
            <person name="Wallbank WR R."/>
            <person name="Pardo Diaz C."/>
            <person name="Kozak K."/>
            <person name="Martin S."/>
            <person name="Jiggins C."/>
            <person name="Moest M."/>
            <person name="Warren A I."/>
            <person name="Generalovic N T."/>
            <person name="Byers J.R.P. K."/>
            <person name="Montejo-Kovacevich G."/>
            <person name="Yen C E."/>
        </authorList>
    </citation>
    <scope>NUCLEOTIDE SEQUENCE [LARGE SCALE GENOMIC DNA]</scope>
</reference>
<keyword evidence="11 14" id="KW-0408">Iron</keyword>
<evidence type="ECO:0000256" key="6">
    <source>
        <dbReference type="ARBA" id="ARBA00022617"/>
    </source>
</evidence>
<evidence type="ECO:0000256" key="8">
    <source>
        <dbReference type="ARBA" id="ARBA00022824"/>
    </source>
</evidence>
<evidence type="ECO:0000256" key="4">
    <source>
        <dbReference type="ARBA" id="ARBA00004406"/>
    </source>
</evidence>
<evidence type="ECO:0000256" key="9">
    <source>
        <dbReference type="ARBA" id="ARBA00022848"/>
    </source>
</evidence>
<evidence type="ECO:0000256" key="11">
    <source>
        <dbReference type="ARBA" id="ARBA00023004"/>
    </source>
</evidence>
<keyword evidence="8" id="KW-0256">Endoplasmic reticulum</keyword>
<dbReference type="InterPro" id="IPR050476">
    <property type="entry name" value="Insect_CytP450_Detox"/>
</dbReference>
<dbReference type="PROSITE" id="PS00086">
    <property type="entry name" value="CYTOCHROME_P450"/>
    <property type="match status" value="1"/>
</dbReference>
<comment type="similarity">
    <text evidence="5 15">Belongs to the cytochrome P450 family.</text>
</comment>
<keyword evidence="10 15" id="KW-0560">Oxidoreductase</keyword>
<evidence type="ECO:0000256" key="1">
    <source>
        <dbReference type="ARBA" id="ARBA00001971"/>
    </source>
</evidence>
<dbReference type="InterPro" id="IPR002403">
    <property type="entry name" value="Cyt_P450_E_grp-IV"/>
</dbReference>
<accession>A0A7R8UN86</accession>
<proteinExistence type="inferred from homology"/>
<dbReference type="InterPro" id="IPR036396">
    <property type="entry name" value="Cyt_P450_sf"/>
</dbReference>
<keyword evidence="12 15" id="KW-0503">Monooxygenase</keyword>
<keyword evidence="13" id="KW-0472">Membrane</keyword>
<dbReference type="Gene3D" id="1.10.630.10">
    <property type="entry name" value="Cytochrome P450"/>
    <property type="match status" value="1"/>
</dbReference>
<evidence type="ECO:0000256" key="10">
    <source>
        <dbReference type="ARBA" id="ARBA00023002"/>
    </source>
</evidence>
<evidence type="ECO:0000256" key="15">
    <source>
        <dbReference type="RuleBase" id="RU000461"/>
    </source>
</evidence>
<dbReference type="GO" id="GO:0016705">
    <property type="term" value="F:oxidoreductase activity, acting on paired donors, with incorporation or reduction of molecular oxygen"/>
    <property type="evidence" value="ECO:0007669"/>
    <property type="project" value="InterPro"/>
</dbReference>
<dbReference type="Proteomes" id="UP000594454">
    <property type="component" value="Chromosome 3"/>
</dbReference>
<name>A0A7R8UN86_HERIL</name>
<evidence type="ECO:0000256" key="14">
    <source>
        <dbReference type="PIRSR" id="PIRSR602403-1"/>
    </source>
</evidence>
<comment type="subcellular location">
    <subcellularLocation>
        <location evidence="4">Endoplasmic reticulum membrane</location>
        <topology evidence="4">Peripheral membrane protein</topology>
    </subcellularLocation>
    <subcellularLocation>
        <location evidence="3">Microsome membrane</location>
        <topology evidence="3">Peripheral membrane protein</topology>
    </subcellularLocation>
</comment>
<dbReference type="GO" id="GO:0005506">
    <property type="term" value="F:iron ion binding"/>
    <property type="evidence" value="ECO:0007669"/>
    <property type="project" value="InterPro"/>
</dbReference>
<evidence type="ECO:0000256" key="2">
    <source>
        <dbReference type="ARBA" id="ARBA00003690"/>
    </source>
</evidence>
<keyword evidence="17" id="KW-1185">Reference proteome</keyword>
<dbReference type="OMA" id="KARNHIN"/>
<dbReference type="CDD" id="cd11056">
    <property type="entry name" value="CYP6-like"/>
    <property type="match status" value="1"/>
</dbReference>
<dbReference type="InterPro" id="IPR001128">
    <property type="entry name" value="Cyt_P450"/>
</dbReference>
<keyword evidence="9" id="KW-0492">Microsome</keyword>
<comment type="cofactor">
    <cofactor evidence="1 14">
        <name>heme</name>
        <dbReference type="ChEBI" id="CHEBI:30413"/>
    </cofactor>
</comment>
<organism evidence="16 17">
    <name type="scientific">Hermetia illucens</name>
    <name type="common">Black soldier fly</name>
    <dbReference type="NCBI Taxonomy" id="343691"/>
    <lineage>
        <taxon>Eukaryota</taxon>
        <taxon>Metazoa</taxon>
        <taxon>Ecdysozoa</taxon>
        <taxon>Arthropoda</taxon>
        <taxon>Hexapoda</taxon>
        <taxon>Insecta</taxon>
        <taxon>Pterygota</taxon>
        <taxon>Neoptera</taxon>
        <taxon>Endopterygota</taxon>
        <taxon>Diptera</taxon>
        <taxon>Brachycera</taxon>
        <taxon>Stratiomyomorpha</taxon>
        <taxon>Stratiomyidae</taxon>
        <taxon>Hermetiinae</taxon>
        <taxon>Hermetia</taxon>
    </lineage>
</organism>
<dbReference type="SUPFAM" id="SSF48264">
    <property type="entry name" value="Cytochrome P450"/>
    <property type="match status" value="1"/>
</dbReference>
<dbReference type="PRINTS" id="PR00465">
    <property type="entry name" value="EP450IV"/>
</dbReference>
<dbReference type="AlphaFoldDB" id="A0A7R8UN86"/>
<dbReference type="OrthoDB" id="2789670at2759"/>
<dbReference type="FunFam" id="1.10.630.10:FF:000042">
    <property type="entry name" value="Cytochrome P450"/>
    <property type="match status" value="1"/>
</dbReference>
<feature type="binding site" description="axial binding residue" evidence="14">
    <location>
        <position position="441"/>
    </location>
    <ligand>
        <name>heme</name>
        <dbReference type="ChEBI" id="CHEBI:30413"/>
    </ligand>
    <ligandPart>
        <name>Fe</name>
        <dbReference type="ChEBI" id="CHEBI:18248"/>
    </ligandPart>
</feature>
<gene>
    <name evidence="16" type="ORF">HERILL_LOCUS6671</name>
</gene>
<keyword evidence="7 14" id="KW-0479">Metal-binding</keyword>
<dbReference type="PANTHER" id="PTHR24292:SF103">
    <property type="entry name" value="CYTOCHROME P450 6BS1"/>
    <property type="match status" value="1"/>
</dbReference>
<evidence type="ECO:0000256" key="5">
    <source>
        <dbReference type="ARBA" id="ARBA00010617"/>
    </source>
</evidence>